<dbReference type="Gene3D" id="1.10.510.10">
    <property type="entry name" value="Transferase(Phosphotransferase) domain 1"/>
    <property type="match status" value="1"/>
</dbReference>
<dbReference type="FunFam" id="1.10.510.10:FF:000284">
    <property type="entry name" value="Putative receptor-like serine/threonine-protein kinase"/>
    <property type="match status" value="1"/>
</dbReference>
<dbReference type="InterPro" id="IPR008271">
    <property type="entry name" value="Ser/Thr_kinase_AS"/>
</dbReference>
<accession>A0A9Q1N2B9</accession>
<name>A0A9Q1N2B9_9SOLA</name>
<feature type="domain" description="Protein kinase" evidence="2">
    <location>
        <begin position="393"/>
        <end position="645"/>
    </location>
</feature>
<feature type="region of interest" description="Disordered" evidence="1">
    <location>
        <begin position="251"/>
        <end position="272"/>
    </location>
</feature>
<reference evidence="4" key="1">
    <citation type="journal article" date="2023" name="Proc. Natl. Acad. Sci. U.S.A.">
        <title>Genomic and structural basis for evolution of tropane alkaloid biosynthesis.</title>
        <authorList>
            <person name="Wanga Y.-J."/>
            <person name="Taina T."/>
            <person name="Yua J.-Y."/>
            <person name="Lia J."/>
            <person name="Xua B."/>
            <person name="Chenc J."/>
            <person name="D'Auriad J.C."/>
            <person name="Huanga J.-P."/>
            <person name="Huanga S.-X."/>
        </authorList>
    </citation>
    <scope>NUCLEOTIDE SEQUENCE [LARGE SCALE GENOMIC DNA]</scope>
    <source>
        <strain evidence="4">cv. KIB-2019</strain>
    </source>
</reference>
<gene>
    <name evidence="3" type="ORF">K7X08_008717</name>
</gene>
<evidence type="ECO:0000259" key="2">
    <source>
        <dbReference type="PROSITE" id="PS50011"/>
    </source>
</evidence>
<dbReference type="PROSITE" id="PS00108">
    <property type="entry name" value="PROTEIN_KINASE_ST"/>
    <property type="match status" value="1"/>
</dbReference>
<protein>
    <recommendedName>
        <fullName evidence="2">Protein kinase domain-containing protein</fullName>
    </recommendedName>
</protein>
<dbReference type="EMBL" id="JAJAGQ010000001">
    <property type="protein sequence ID" value="KAJ8572206.1"/>
    <property type="molecule type" value="Genomic_DNA"/>
</dbReference>
<dbReference type="Proteomes" id="UP001152561">
    <property type="component" value="Unassembled WGS sequence"/>
</dbReference>
<feature type="region of interest" description="Disordered" evidence="1">
    <location>
        <begin position="711"/>
        <end position="742"/>
    </location>
</feature>
<dbReference type="SUPFAM" id="SSF56112">
    <property type="entry name" value="Protein kinase-like (PK-like)"/>
    <property type="match status" value="1"/>
</dbReference>
<feature type="compositionally biased region" description="Low complexity" evidence="1">
    <location>
        <begin position="711"/>
        <end position="725"/>
    </location>
</feature>
<dbReference type="OrthoDB" id="654677at2759"/>
<dbReference type="CDD" id="cd00293">
    <property type="entry name" value="USP-like"/>
    <property type="match status" value="1"/>
</dbReference>
<evidence type="ECO:0000256" key="1">
    <source>
        <dbReference type="SAM" id="MobiDB-lite"/>
    </source>
</evidence>
<organism evidence="3 4">
    <name type="scientific">Anisodus acutangulus</name>
    <dbReference type="NCBI Taxonomy" id="402998"/>
    <lineage>
        <taxon>Eukaryota</taxon>
        <taxon>Viridiplantae</taxon>
        <taxon>Streptophyta</taxon>
        <taxon>Embryophyta</taxon>
        <taxon>Tracheophyta</taxon>
        <taxon>Spermatophyta</taxon>
        <taxon>Magnoliopsida</taxon>
        <taxon>eudicotyledons</taxon>
        <taxon>Gunneridae</taxon>
        <taxon>Pentapetalae</taxon>
        <taxon>asterids</taxon>
        <taxon>lamiids</taxon>
        <taxon>Solanales</taxon>
        <taxon>Solanaceae</taxon>
        <taxon>Solanoideae</taxon>
        <taxon>Hyoscyameae</taxon>
        <taxon>Anisodus</taxon>
    </lineage>
</organism>
<dbReference type="AlphaFoldDB" id="A0A9Q1N2B9"/>
<comment type="caution">
    <text evidence="3">The sequence shown here is derived from an EMBL/GenBank/DDBJ whole genome shotgun (WGS) entry which is preliminary data.</text>
</comment>
<dbReference type="Gene3D" id="3.30.200.20">
    <property type="entry name" value="Phosphorylase Kinase, domain 1"/>
    <property type="match status" value="1"/>
</dbReference>
<dbReference type="SMART" id="SM00220">
    <property type="entry name" value="S_TKc"/>
    <property type="match status" value="1"/>
</dbReference>
<sequence>MACCDILVQNLDQGLNSGLASCKALLPLSYQHNQEPLIFMEKKKKMIFEKAMDLEKRNVLVGIRFDGDIRELLNWAIVKVAEPGDRIIALHVCRNSDSIAKDKSFLDTYLDDYDGLCNKKQVDLISLVSKGSSIRRVLVREAKNHAAIAVVVGGTSKHSTLGSWTSIAKYCAKRLPTTTEVIAVDNGKVFFRRSSTSQLNGSFGDPKSSLYLERNSTLRDCKSEFCESELSDMGMFSCEVTRTLERWTNGTQNIKEENTASPSGKHKKGSLSLGSISLPTEDIATDTPGWPLLQTTNLLNQPAKVVRKMSVVQWVMTLPNRSMLDSPKSDSSPREARNAFAMENSYTIMDCDERERASVCNQLIKDLQLILEANSSRCKWFSYDVLRSSTSNFSSENLIGKGGGNSVYKALLSDGKAVAVKVSNSSEEAKKDFRQEMEIMTRVKHKNIAHLLGICIEDSDLISVYNFLSKGNLEENIHGRTKSVLRWNRRFRIAVGIAEALNYLHNECPRPVIHRDVKSSNILLNDDFEPQLSDFGLAIWRPTNASYLIHSDVVGTFGYLAPEYFMYGKVSDKIDVYSFGVVLLELLSGRKAIGFETPSGQESLVMWAKPKLESGDLKSILDENLNVNIEDDQVQRMFLAARLCLTQAARLRPNISQILKMLNGEKDGTEEANVYEHNNSEEYNDDEVYPDSSAESHLSLAFLDVNYDNSTSFNSSQDQSSPLSSVDEYLRKRWSRSSSSEY</sequence>
<keyword evidence="4" id="KW-1185">Reference proteome</keyword>
<dbReference type="InterPro" id="IPR000719">
    <property type="entry name" value="Prot_kinase_dom"/>
</dbReference>
<dbReference type="PROSITE" id="PS50011">
    <property type="entry name" value="PROTEIN_KINASE_DOM"/>
    <property type="match status" value="1"/>
</dbReference>
<dbReference type="PANTHER" id="PTHR47987">
    <property type="entry name" value="OS08G0249100 PROTEIN"/>
    <property type="match status" value="1"/>
</dbReference>
<dbReference type="GO" id="GO:0004672">
    <property type="term" value="F:protein kinase activity"/>
    <property type="evidence" value="ECO:0007669"/>
    <property type="project" value="InterPro"/>
</dbReference>
<dbReference type="Gene3D" id="3.40.50.620">
    <property type="entry name" value="HUPs"/>
    <property type="match status" value="1"/>
</dbReference>
<dbReference type="InterPro" id="IPR006016">
    <property type="entry name" value="UspA"/>
</dbReference>
<evidence type="ECO:0000313" key="3">
    <source>
        <dbReference type="EMBL" id="KAJ8572206.1"/>
    </source>
</evidence>
<dbReference type="CDD" id="cd14066">
    <property type="entry name" value="STKc_IRAK"/>
    <property type="match status" value="1"/>
</dbReference>
<dbReference type="InterPro" id="IPR014729">
    <property type="entry name" value="Rossmann-like_a/b/a_fold"/>
</dbReference>
<dbReference type="Pfam" id="PF00069">
    <property type="entry name" value="Pkinase"/>
    <property type="match status" value="1"/>
</dbReference>
<dbReference type="FunFam" id="3.30.200.20:FF:000268">
    <property type="entry name" value="probable receptor-like serine/threonine-protein kinase At5g57670"/>
    <property type="match status" value="1"/>
</dbReference>
<dbReference type="PANTHER" id="PTHR47987:SF11">
    <property type="entry name" value="RECEPTOR-LIKE CYTOSOLIC SERINE_THREONINE-PROTEIN KINASE RBK1 ISOFORM X1"/>
    <property type="match status" value="1"/>
</dbReference>
<dbReference type="GO" id="GO:0005524">
    <property type="term" value="F:ATP binding"/>
    <property type="evidence" value="ECO:0007669"/>
    <property type="project" value="InterPro"/>
</dbReference>
<dbReference type="InterPro" id="IPR011009">
    <property type="entry name" value="Kinase-like_dom_sf"/>
</dbReference>
<dbReference type="SUPFAM" id="SSF52402">
    <property type="entry name" value="Adenine nucleotide alpha hydrolases-like"/>
    <property type="match status" value="1"/>
</dbReference>
<proteinExistence type="predicted"/>
<evidence type="ECO:0000313" key="4">
    <source>
        <dbReference type="Proteomes" id="UP001152561"/>
    </source>
</evidence>
<dbReference type="Pfam" id="PF00582">
    <property type="entry name" value="Usp"/>
    <property type="match status" value="1"/>
</dbReference>
<dbReference type="InterPro" id="IPR046958">
    <property type="entry name" value="RBK1/2/STUNTED"/>
</dbReference>